<organism evidence="10 11">
    <name type="scientific">Sphingomonas lycopersici</name>
    <dbReference type="NCBI Taxonomy" id="2951807"/>
    <lineage>
        <taxon>Bacteria</taxon>
        <taxon>Pseudomonadati</taxon>
        <taxon>Pseudomonadota</taxon>
        <taxon>Alphaproteobacteria</taxon>
        <taxon>Sphingomonadales</taxon>
        <taxon>Sphingomonadaceae</taxon>
        <taxon>Sphingomonas</taxon>
    </lineage>
</organism>
<dbReference type="SUPFAM" id="SSF50156">
    <property type="entry name" value="PDZ domain-like"/>
    <property type="match status" value="1"/>
</dbReference>
<keyword evidence="5" id="KW-0812">Transmembrane</keyword>
<evidence type="ECO:0000256" key="1">
    <source>
        <dbReference type="ARBA" id="ARBA00004533"/>
    </source>
</evidence>
<keyword evidence="11" id="KW-1185">Reference proteome</keyword>
<keyword evidence="6" id="KW-0653">Protein transport</keyword>
<keyword evidence="2" id="KW-0813">Transport</keyword>
<evidence type="ECO:0000256" key="2">
    <source>
        <dbReference type="ARBA" id="ARBA00022448"/>
    </source>
</evidence>
<comment type="caution">
    <text evidence="10">The sequence shown here is derived from an EMBL/GenBank/DDBJ whole genome shotgun (WGS) entry which is preliminary data.</text>
</comment>
<dbReference type="PROSITE" id="PS50106">
    <property type="entry name" value="PDZ"/>
    <property type="match status" value="1"/>
</dbReference>
<comment type="subcellular location">
    <subcellularLocation>
        <location evidence="1">Cell inner membrane</location>
    </subcellularLocation>
</comment>
<protein>
    <submittedName>
        <fullName evidence="10">PDZ domain-containing protein</fullName>
    </submittedName>
</protein>
<dbReference type="SMART" id="SM00228">
    <property type="entry name" value="PDZ"/>
    <property type="match status" value="1"/>
</dbReference>
<dbReference type="Pfam" id="PF13180">
    <property type="entry name" value="PDZ_2"/>
    <property type="match status" value="1"/>
</dbReference>
<name>A0AA41Z9G1_9SPHN</name>
<reference evidence="10" key="1">
    <citation type="submission" date="2022-06" db="EMBL/GenBank/DDBJ databases">
        <title>Sphingomonas sp. nov. isolated from rhizosphere soil of tomato.</title>
        <authorList>
            <person name="Dong H."/>
            <person name="Gao R."/>
        </authorList>
    </citation>
    <scope>NUCLEOTIDE SEQUENCE</scope>
    <source>
        <strain evidence="10">MMSM24</strain>
    </source>
</reference>
<dbReference type="Gene3D" id="2.30.42.10">
    <property type="match status" value="1"/>
</dbReference>
<dbReference type="InterPro" id="IPR036034">
    <property type="entry name" value="PDZ_sf"/>
</dbReference>
<feature type="domain" description="PDZ" evidence="9">
    <location>
        <begin position="190"/>
        <end position="269"/>
    </location>
</feature>
<keyword evidence="8" id="KW-0472">Membrane</keyword>
<evidence type="ECO:0000256" key="3">
    <source>
        <dbReference type="ARBA" id="ARBA00022475"/>
    </source>
</evidence>
<dbReference type="GO" id="GO:0005886">
    <property type="term" value="C:plasma membrane"/>
    <property type="evidence" value="ECO:0007669"/>
    <property type="project" value="UniProtKB-SubCell"/>
</dbReference>
<dbReference type="InterPro" id="IPR024961">
    <property type="entry name" value="T2SS_GspC_N"/>
</dbReference>
<dbReference type="Pfam" id="PF11356">
    <property type="entry name" value="T2SSC"/>
    <property type="match status" value="1"/>
</dbReference>
<gene>
    <name evidence="10" type="ORF">NEE01_10645</name>
</gene>
<evidence type="ECO:0000256" key="7">
    <source>
        <dbReference type="ARBA" id="ARBA00022989"/>
    </source>
</evidence>
<evidence type="ECO:0000313" key="10">
    <source>
        <dbReference type="EMBL" id="MCW6535242.1"/>
    </source>
</evidence>
<proteinExistence type="predicted"/>
<dbReference type="InterPro" id="IPR001478">
    <property type="entry name" value="PDZ"/>
</dbReference>
<evidence type="ECO:0000313" key="11">
    <source>
        <dbReference type="Proteomes" id="UP001165565"/>
    </source>
</evidence>
<keyword evidence="7" id="KW-1133">Transmembrane helix</keyword>
<sequence length="281" mass="28431">MKLKFDARARAIMQRLPIPSVYSAAELVLLGLLAFQAARLVWVAVTPVAPVGEWRASVPTIPAAPGDVLRGFDPFYRLEGGGDAPAVVTSLRLTLFGTRVDEASGRGSAIIAGPDGIQKSVAVGEEIIPGVTLKEVAFDHVTIDRGGAREDLFLDQSAGTANAASPGVAPAPGAGPPPVAGNPPPGGGITISRFRAEVGFVPRIEGGKIAGLVVRSQGSGAAFRAAGLKEGDIITAVGGRSISNPADLDIIAGGLNGGGTLSLTVQRDGQSIPLSLAVAPQ</sequence>
<accession>A0AA41Z9G1</accession>
<evidence type="ECO:0000256" key="4">
    <source>
        <dbReference type="ARBA" id="ARBA00022519"/>
    </source>
</evidence>
<dbReference type="Proteomes" id="UP001165565">
    <property type="component" value="Unassembled WGS sequence"/>
</dbReference>
<dbReference type="EMBL" id="JANFAV010000006">
    <property type="protein sequence ID" value="MCW6535242.1"/>
    <property type="molecule type" value="Genomic_DNA"/>
</dbReference>
<dbReference type="RefSeq" id="WP_265268907.1">
    <property type="nucleotide sequence ID" value="NZ_JANFAV010000006.1"/>
</dbReference>
<dbReference type="Gene3D" id="2.30.30.830">
    <property type="match status" value="1"/>
</dbReference>
<evidence type="ECO:0000256" key="8">
    <source>
        <dbReference type="ARBA" id="ARBA00023136"/>
    </source>
</evidence>
<dbReference type="GO" id="GO:0015031">
    <property type="term" value="P:protein transport"/>
    <property type="evidence" value="ECO:0007669"/>
    <property type="project" value="UniProtKB-KW"/>
</dbReference>
<keyword evidence="4" id="KW-0997">Cell inner membrane</keyword>
<evidence type="ECO:0000256" key="5">
    <source>
        <dbReference type="ARBA" id="ARBA00022692"/>
    </source>
</evidence>
<evidence type="ECO:0000256" key="6">
    <source>
        <dbReference type="ARBA" id="ARBA00022927"/>
    </source>
</evidence>
<keyword evidence="3" id="KW-1003">Cell membrane</keyword>
<dbReference type="AlphaFoldDB" id="A0AA41Z9G1"/>
<evidence type="ECO:0000259" key="9">
    <source>
        <dbReference type="PROSITE" id="PS50106"/>
    </source>
</evidence>